<name>A0ACC1YES7_MELAZ</name>
<keyword evidence="1" id="KW-0808">Transferase</keyword>
<proteinExistence type="predicted"/>
<evidence type="ECO:0000313" key="2">
    <source>
        <dbReference type="Proteomes" id="UP001164539"/>
    </source>
</evidence>
<keyword evidence="2" id="KW-1185">Reference proteome</keyword>
<dbReference type="Proteomes" id="UP001164539">
    <property type="component" value="Chromosome 3"/>
</dbReference>
<dbReference type="EMBL" id="CM051396">
    <property type="protein sequence ID" value="KAJ4722006.1"/>
    <property type="molecule type" value="Genomic_DNA"/>
</dbReference>
<reference evidence="1 2" key="1">
    <citation type="journal article" date="2023" name="Science">
        <title>Complex scaffold remodeling in plant triterpene biosynthesis.</title>
        <authorList>
            <person name="De La Pena R."/>
            <person name="Hodgson H."/>
            <person name="Liu J.C."/>
            <person name="Stephenson M.J."/>
            <person name="Martin A.C."/>
            <person name="Owen C."/>
            <person name="Harkess A."/>
            <person name="Leebens-Mack J."/>
            <person name="Jimenez L.E."/>
            <person name="Osbourn A."/>
            <person name="Sattely E.S."/>
        </authorList>
    </citation>
    <scope>NUCLEOTIDE SEQUENCE [LARGE SCALE GENOMIC DNA]</scope>
    <source>
        <strain evidence="2">cv. JPN11</strain>
        <tissue evidence="1">Leaf</tissue>
    </source>
</reference>
<evidence type="ECO:0000313" key="1">
    <source>
        <dbReference type="EMBL" id="KAJ4722006.1"/>
    </source>
</evidence>
<sequence>MDANTPPAEELLRKIQELEAGHAHLKQEMSKLKLSNDSKSENTHQHHHHHQRSHSVSPRRPRLAAAAAARRKGGGAGLDAATVWKNSASFRHSSPLQRESRSGDSDGGVGGGNSGPSAVNFTDRQYLNILQSMGQSVHIFDLNCRIIYWNRSAESLYGYSAAEALGQDAIELLTDGRDFEVAHDIVNRVTMGERWTGQFPVKNKMGERFLAVATNTPFYDDDGTLVGIICVSSDSRPFQETRAALWGARNSETESNFSRPKNTVTAKLGLDSQQPLQAAIASKLSNLATKVSNKVKSRIRTGDNLMDREGGSGDSHHSDHGFSDAALSDHRDDAMSSGASTPRGDVTPCPFGVFSHVDEKSPARHLRDYGDESEGKPTIHKIITTKAEQWINKKGLSWPWKGNEREGSDAKTARFAWPWLNNDQDSESVQQKSPCMKPESHMYESNKPANNEASGSWSSSANVNSTSSASSCGSTSSSALNKVDMDNDCLDYEILWEDLQIGEQIGQGSCGTVYHGLWYGSDVAVKVFSKQEYSDDVIHSFRQEVSLMKRLRHPNVLLFMGAVTSPQRLCIVTEFLPRGSLFRLLQRNTTKLDWRRRILMALDIARGMSYLHHCNPPIIHRDLKSSNLLVDKHWTVKVGDFGLSRLKHETYLTTKTGKGTPQWMAPEVLRNEPSDEKSDVYSFGVILWELATEKIPWDNLNSMQVIGAVGFMNQRLEIPRDVDPRWASIIESCWHSDPQLRPSFQELLDKLRDLQRQYTIQFQASRSAVGDNTQKEL</sequence>
<gene>
    <name evidence="1" type="ORF">OWV82_005580</name>
</gene>
<protein>
    <submittedName>
        <fullName evidence="1">Kinase family protein</fullName>
    </submittedName>
</protein>
<organism evidence="1 2">
    <name type="scientific">Melia azedarach</name>
    <name type="common">Chinaberry tree</name>
    <dbReference type="NCBI Taxonomy" id="155640"/>
    <lineage>
        <taxon>Eukaryota</taxon>
        <taxon>Viridiplantae</taxon>
        <taxon>Streptophyta</taxon>
        <taxon>Embryophyta</taxon>
        <taxon>Tracheophyta</taxon>
        <taxon>Spermatophyta</taxon>
        <taxon>Magnoliopsida</taxon>
        <taxon>eudicotyledons</taxon>
        <taxon>Gunneridae</taxon>
        <taxon>Pentapetalae</taxon>
        <taxon>rosids</taxon>
        <taxon>malvids</taxon>
        <taxon>Sapindales</taxon>
        <taxon>Meliaceae</taxon>
        <taxon>Melia</taxon>
    </lineage>
</organism>
<accession>A0ACC1YES7</accession>
<comment type="caution">
    <text evidence="1">The sequence shown here is derived from an EMBL/GenBank/DDBJ whole genome shotgun (WGS) entry which is preliminary data.</text>
</comment>
<keyword evidence="1" id="KW-0418">Kinase</keyword>